<keyword evidence="4" id="KW-1185">Reference proteome</keyword>
<evidence type="ECO:0000313" key="4">
    <source>
        <dbReference type="Proteomes" id="UP000064201"/>
    </source>
</evidence>
<dbReference type="AlphaFoldDB" id="A0A0G3G860"/>
<accession>A0A0G3G860</accession>
<feature type="region of interest" description="Disordered" evidence="2">
    <location>
        <begin position="1"/>
        <end position="21"/>
    </location>
</feature>
<dbReference type="EMBL" id="CP011367">
    <property type="protein sequence ID" value="AKJ95051.1"/>
    <property type="molecule type" value="Genomic_DNA"/>
</dbReference>
<feature type="compositionally biased region" description="Basic and acidic residues" evidence="2">
    <location>
        <begin position="190"/>
        <end position="199"/>
    </location>
</feature>
<evidence type="ECO:0000256" key="1">
    <source>
        <dbReference type="SAM" id="Coils"/>
    </source>
</evidence>
<sequence>MTTDHENTAGDDQGADLSLLPEPDLGVRVRPAQFARMLNVSRQTVSRWVKEGRVLLDPSGRLDPVKATERVLQHGDPARLRATLLKPVMDDMAGLRTELREALERAEAAEDRAERAAARADEAAADLNMVERAADGFIAALADDSDPRARLAGLASQEAREYLEELYMQAMDDACPTPEEEGGDAPVLEQRTDDEVSHD</sequence>
<evidence type="ECO:0008006" key="5">
    <source>
        <dbReference type="Google" id="ProtNLM"/>
    </source>
</evidence>
<reference evidence="3 4" key="1">
    <citation type="submission" date="2015-04" db="EMBL/GenBank/DDBJ databases">
        <title>Complete Sequence for the Genome of the Thioalkalivibrio versutus D301.</title>
        <authorList>
            <person name="Mu T."/>
            <person name="Zhou J."/>
            <person name="Xu X."/>
        </authorList>
    </citation>
    <scope>NUCLEOTIDE SEQUENCE [LARGE SCALE GENOMIC DNA]</scope>
    <source>
        <strain evidence="3 4">D301</strain>
    </source>
</reference>
<dbReference type="KEGG" id="tvr:TVD_06610"/>
<feature type="region of interest" description="Disordered" evidence="2">
    <location>
        <begin position="173"/>
        <end position="199"/>
    </location>
</feature>
<keyword evidence="1" id="KW-0175">Coiled coil</keyword>
<proteinExistence type="predicted"/>
<dbReference type="OrthoDB" id="6429059at2"/>
<name>A0A0G3G860_9GAMM</name>
<protein>
    <recommendedName>
        <fullName evidence="5">Helix-turn-helix domain-containing protein</fullName>
    </recommendedName>
</protein>
<dbReference type="RefSeq" id="WP_047251144.1">
    <property type="nucleotide sequence ID" value="NZ_CP011367.1"/>
</dbReference>
<feature type="coiled-coil region" evidence="1">
    <location>
        <begin position="89"/>
        <end position="133"/>
    </location>
</feature>
<evidence type="ECO:0000313" key="3">
    <source>
        <dbReference type="EMBL" id="AKJ95051.1"/>
    </source>
</evidence>
<organism evidence="3 4">
    <name type="scientific">Thioalkalivibrio versutus</name>
    <dbReference type="NCBI Taxonomy" id="106634"/>
    <lineage>
        <taxon>Bacteria</taxon>
        <taxon>Pseudomonadati</taxon>
        <taxon>Pseudomonadota</taxon>
        <taxon>Gammaproteobacteria</taxon>
        <taxon>Chromatiales</taxon>
        <taxon>Ectothiorhodospiraceae</taxon>
        <taxon>Thioalkalivibrio</taxon>
    </lineage>
</organism>
<evidence type="ECO:0000256" key="2">
    <source>
        <dbReference type="SAM" id="MobiDB-lite"/>
    </source>
</evidence>
<dbReference type="PATRIC" id="fig|106634.4.peg.1352"/>
<gene>
    <name evidence="3" type="ORF">TVD_06610</name>
</gene>
<dbReference type="STRING" id="106634.TVD_06610"/>
<dbReference type="Proteomes" id="UP000064201">
    <property type="component" value="Chromosome"/>
</dbReference>